<dbReference type="InterPro" id="IPR001155">
    <property type="entry name" value="OxRdtase_FMN_N"/>
</dbReference>
<dbReference type="AlphaFoldDB" id="A0AAD7AHL4"/>
<dbReference type="EMBL" id="JARIHO010000006">
    <property type="protein sequence ID" value="KAJ7359102.1"/>
    <property type="molecule type" value="Genomic_DNA"/>
</dbReference>
<sequence length="86" mass="9770">YTHLVTQLRDRYPELAYLHVVKPRVDGSETLDVIKDGYSNDFIRDIWGDRRLISAGVYTRETAIAAAEEKGDLIAFARPYIANVSL</sequence>
<dbReference type="GO" id="GO:0016491">
    <property type="term" value="F:oxidoreductase activity"/>
    <property type="evidence" value="ECO:0007669"/>
    <property type="project" value="InterPro"/>
</dbReference>
<gene>
    <name evidence="2" type="ORF">DFH08DRAFT_642095</name>
</gene>
<dbReference type="SUPFAM" id="SSF51395">
    <property type="entry name" value="FMN-linked oxidoreductases"/>
    <property type="match status" value="1"/>
</dbReference>
<evidence type="ECO:0000313" key="3">
    <source>
        <dbReference type="Proteomes" id="UP001218218"/>
    </source>
</evidence>
<name>A0AAD7AHL4_9AGAR</name>
<evidence type="ECO:0000313" key="2">
    <source>
        <dbReference type="EMBL" id="KAJ7359102.1"/>
    </source>
</evidence>
<evidence type="ECO:0000259" key="1">
    <source>
        <dbReference type="Pfam" id="PF00724"/>
    </source>
</evidence>
<dbReference type="GO" id="GO:0010181">
    <property type="term" value="F:FMN binding"/>
    <property type="evidence" value="ECO:0007669"/>
    <property type="project" value="InterPro"/>
</dbReference>
<proteinExistence type="predicted"/>
<dbReference type="Gene3D" id="3.20.20.70">
    <property type="entry name" value="Aldolase class I"/>
    <property type="match status" value="1"/>
</dbReference>
<protein>
    <recommendedName>
        <fullName evidence="1">NADH:flavin oxidoreductase/NADH oxidase N-terminal domain-containing protein</fullName>
    </recommendedName>
</protein>
<dbReference type="InterPro" id="IPR013785">
    <property type="entry name" value="Aldolase_TIM"/>
</dbReference>
<feature type="non-terminal residue" evidence="2">
    <location>
        <position position="1"/>
    </location>
</feature>
<keyword evidence="3" id="KW-1185">Reference proteome</keyword>
<accession>A0AAD7AHL4</accession>
<dbReference type="Proteomes" id="UP001218218">
    <property type="component" value="Unassembled WGS sequence"/>
</dbReference>
<feature type="non-terminal residue" evidence="2">
    <location>
        <position position="86"/>
    </location>
</feature>
<organism evidence="2 3">
    <name type="scientific">Mycena albidolilacea</name>
    <dbReference type="NCBI Taxonomy" id="1033008"/>
    <lineage>
        <taxon>Eukaryota</taxon>
        <taxon>Fungi</taxon>
        <taxon>Dikarya</taxon>
        <taxon>Basidiomycota</taxon>
        <taxon>Agaricomycotina</taxon>
        <taxon>Agaricomycetes</taxon>
        <taxon>Agaricomycetidae</taxon>
        <taxon>Agaricales</taxon>
        <taxon>Marasmiineae</taxon>
        <taxon>Mycenaceae</taxon>
        <taxon>Mycena</taxon>
    </lineage>
</organism>
<comment type="caution">
    <text evidence="2">The sequence shown here is derived from an EMBL/GenBank/DDBJ whole genome shotgun (WGS) entry which is preliminary data.</text>
</comment>
<feature type="domain" description="NADH:flavin oxidoreductase/NADH oxidase N-terminal" evidence="1">
    <location>
        <begin position="8"/>
        <end position="85"/>
    </location>
</feature>
<reference evidence="2" key="1">
    <citation type="submission" date="2023-03" db="EMBL/GenBank/DDBJ databases">
        <title>Massive genome expansion in bonnet fungi (Mycena s.s.) driven by repeated elements and novel gene families across ecological guilds.</title>
        <authorList>
            <consortium name="Lawrence Berkeley National Laboratory"/>
            <person name="Harder C.B."/>
            <person name="Miyauchi S."/>
            <person name="Viragh M."/>
            <person name="Kuo A."/>
            <person name="Thoen E."/>
            <person name="Andreopoulos B."/>
            <person name="Lu D."/>
            <person name="Skrede I."/>
            <person name="Drula E."/>
            <person name="Henrissat B."/>
            <person name="Morin E."/>
            <person name="Kohler A."/>
            <person name="Barry K."/>
            <person name="LaButti K."/>
            <person name="Morin E."/>
            <person name="Salamov A."/>
            <person name="Lipzen A."/>
            <person name="Mereny Z."/>
            <person name="Hegedus B."/>
            <person name="Baldrian P."/>
            <person name="Stursova M."/>
            <person name="Weitz H."/>
            <person name="Taylor A."/>
            <person name="Grigoriev I.V."/>
            <person name="Nagy L.G."/>
            <person name="Martin F."/>
            <person name="Kauserud H."/>
        </authorList>
    </citation>
    <scope>NUCLEOTIDE SEQUENCE</scope>
    <source>
        <strain evidence="2">CBHHK002</strain>
    </source>
</reference>
<dbReference type="Pfam" id="PF00724">
    <property type="entry name" value="Oxidored_FMN"/>
    <property type="match status" value="1"/>
</dbReference>